<dbReference type="GO" id="GO:1901333">
    <property type="term" value="P:positive regulation of lateral root development"/>
    <property type="evidence" value="ECO:0007669"/>
    <property type="project" value="UniProtKB-ARBA"/>
</dbReference>
<evidence type="ECO:0000256" key="3">
    <source>
        <dbReference type="ARBA" id="ARBA00023125"/>
    </source>
</evidence>
<feature type="region of interest" description="Disordered" evidence="6">
    <location>
        <begin position="469"/>
        <end position="488"/>
    </location>
</feature>
<dbReference type="GO" id="GO:0009554">
    <property type="term" value="P:megasporogenesis"/>
    <property type="evidence" value="ECO:0007669"/>
    <property type="project" value="UniProtKB-ARBA"/>
</dbReference>
<dbReference type="GO" id="GO:0010444">
    <property type="term" value="P:guard mother cell differentiation"/>
    <property type="evidence" value="ECO:0007669"/>
    <property type="project" value="UniProtKB-ARBA"/>
</dbReference>
<accession>A0A835IXV5</accession>
<name>A0A835IXV5_9MAGN</name>
<evidence type="ECO:0000313" key="10">
    <source>
        <dbReference type="Proteomes" id="UP000631114"/>
    </source>
</evidence>
<dbReference type="GO" id="GO:0009725">
    <property type="term" value="P:response to hormone"/>
    <property type="evidence" value="ECO:0007669"/>
    <property type="project" value="UniProtKB-ARBA"/>
</dbReference>
<dbReference type="Proteomes" id="UP000631114">
    <property type="component" value="Unassembled WGS sequence"/>
</dbReference>
<dbReference type="InterPro" id="IPR009057">
    <property type="entry name" value="Homeodomain-like_sf"/>
</dbReference>
<dbReference type="GO" id="GO:0032875">
    <property type="term" value="P:regulation of DNA endoreduplication"/>
    <property type="evidence" value="ECO:0007669"/>
    <property type="project" value="UniProtKB-ARBA"/>
</dbReference>
<dbReference type="OrthoDB" id="2143914at2759"/>
<evidence type="ECO:0000256" key="4">
    <source>
        <dbReference type="ARBA" id="ARBA00023242"/>
    </source>
</evidence>
<evidence type="ECO:0000259" key="8">
    <source>
        <dbReference type="PROSITE" id="PS51294"/>
    </source>
</evidence>
<dbReference type="AlphaFoldDB" id="A0A835IXV5"/>
<dbReference type="CDD" id="cd00167">
    <property type="entry name" value="SANT"/>
    <property type="match status" value="2"/>
</dbReference>
<dbReference type="PROSITE" id="PS51294">
    <property type="entry name" value="HTH_MYB"/>
    <property type="match status" value="2"/>
</dbReference>
<dbReference type="GO" id="GO:0005634">
    <property type="term" value="C:nucleus"/>
    <property type="evidence" value="ECO:0007669"/>
    <property type="project" value="UniProtKB-SubCell"/>
</dbReference>
<feature type="domain" description="Myb-like" evidence="7">
    <location>
        <begin position="66"/>
        <end position="116"/>
    </location>
</feature>
<feature type="domain" description="Myb-like" evidence="7">
    <location>
        <begin position="22"/>
        <end position="65"/>
    </location>
</feature>
<keyword evidence="2" id="KW-0677">Repeat</keyword>
<evidence type="ECO:0000256" key="5">
    <source>
        <dbReference type="ARBA" id="ARBA00063045"/>
    </source>
</evidence>
<keyword evidence="3" id="KW-0238">DNA-binding</keyword>
<organism evidence="9 10">
    <name type="scientific">Coptis chinensis</name>
    <dbReference type="NCBI Taxonomy" id="261450"/>
    <lineage>
        <taxon>Eukaryota</taxon>
        <taxon>Viridiplantae</taxon>
        <taxon>Streptophyta</taxon>
        <taxon>Embryophyta</taxon>
        <taxon>Tracheophyta</taxon>
        <taxon>Spermatophyta</taxon>
        <taxon>Magnoliopsida</taxon>
        <taxon>Ranunculales</taxon>
        <taxon>Ranunculaceae</taxon>
        <taxon>Coptidoideae</taxon>
        <taxon>Coptis</taxon>
    </lineage>
</organism>
<evidence type="ECO:0000256" key="2">
    <source>
        <dbReference type="ARBA" id="ARBA00022737"/>
    </source>
</evidence>
<dbReference type="GO" id="GO:0010376">
    <property type="term" value="P:stomatal complex formation"/>
    <property type="evidence" value="ECO:0007669"/>
    <property type="project" value="UniProtKB-ARBA"/>
</dbReference>
<evidence type="ECO:0000256" key="6">
    <source>
        <dbReference type="SAM" id="MobiDB-lite"/>
    </source>
</evidence>
<keyword evidence="10" id="KW-1185">Reference proteome</keyword>
<dbReference type="GO" id="GO:2000037">
    <property type="term" value="P:regulation of stomatal complex patterning"/>
    <property type="evidence" value="ECO:0007669"/>
    <property type="project" value="UniProtKB-ARBA"/>
</dbReference>
<dbReference type="FunFam" id="1.10.10.60:FF:000355">
    <property type="entry name" value="Transcription factor MYB124"/>
    <property type="match status" value="1"/>
</dbReference>
<dbReference type="PANTHER" id="PTHR45614:SF76">
    <property type="entry name" value="TRANSCRIPTION FACTOR MYB124"/>
    <property type="match status" value="1"/>
</dbReference>
<dbReference type="EMBL" id="JADFTS010000001">
    <property type="protein sequence ID" value="KAF9625398.1"/>
    <property type="molecule type" value="Genomic_DNA"/>
</dbReference>
<comment type="subcellular location">
    <subcellularLocation>
        <location evidence="1">Nucleus</location>
    </subcellularLocation>
</comment>
<comment type="subunit">
    <text evidence="5">Interacts with RBR1.</text>
</comment>
<dbReference type="PROSITE" id="PS50090">
    <property type="entry name" value="MYB_LIKE"/>
    <property type="match status" value="2"/>
</dbReference>
<keyword evidence="4" id="KW-0539">Nucleus</keyword>
<evidence type="ECO:0000313" key="9">
    <source>
        <dbReference type="EMBL" id="KAF9625398.1"/>
    </source>
</evidence>
<evidence type="ECO:0000259" key="7">
    <source>
        <dbReference type="PROSITE" id="PS50090"/>
    </source>
</evidence>
<feature type="region of interest" description="Disordered" evidence="6">
    <location>
        <begin position="498"/>
        <end position="525"/>
    </location>
</feature>
<dbReference type="GO" id="GO:1902806">
    <property type="term" value="P:regulation of cell cycle G1/S phase transition"/>
    <property type="evidence" value="ECO:0007669"/>
    <property type="project" value="UniProtKB-ARBA"/>
</dbReference>
<dbReference type="GO" id="GO:0050891">
    <property type="term" value="P:multicellular organismal-level water homeostasis"/>
    <property type="evidence" value="ECO:0007669"/>
    <property type="project" value="UniProtKB-ARBA"/>
</dbReference>
<dbReference type="GO" id="GO:0010052">
    <property type="term" value="P:guard cell differentiation"/>
    <property type="evidence" value="ECO:0007669"/>
    <property type="project" value="UniProtKB-ARBA"/>
</dbReference>
<evidence type="ECO:0000256" key="1">
    <source>
        <dbReference type="ARBA" id="ARBA00004123"/>
    </source>
</evidence>
<reference evidence="9 10" key="1">
    <citation type="submission" date="2020-10" db="EMBL/GenBank/DDBJ databases">
        <title>The Coptis chinensis genome and diversification of protoberbering-type alkaloids.</title>
        <authorList>
            <person name="Wang B."/>
            <person name="Shu S."/>
            <person name="Song C."/>
            <person name="Liu Y."/>
        </authorList>
    </citation>
    <scope>NUCLEOTIDE SEQUENCE [LARGE SCALE GENOMIC DNA]</scope>
    <source>
        <strain evidence="9">HL-2020</strain>
        <tissue evidence="9">Leaf</tissue>
    </source>
</reference>
<dbReference type="GO" id="GO:0033993">
    <property type="term" value="P:response to lipid"/>
    <property type="evidence" value="ECO:0007669"/>
    <property type="project" value="UniProtKB-ARBA"/>
</dbReference>
<gene>
    <name evidence="9" type="ORF">IFM89_022383</name>
</gene>
<dbReference type="Gene3D" id="1.10.10.60">
    <property type="entry name" value="Homeodomain-like"/>
    <property type="match status" value="2"/>
</dbReference>
<feature type="domain" description="HTH myb-type" evidence="8">
    <location>
        <begin position="66"/>
        <end position="120"/>
    </location>
</feature>
<dbReference type="GO" id="GO:0010235">
    <property type="term" value="P:guard mother cell cytokinesis"/>
    <property type="evidence" value="ECO:0007669"/>
    <property type="project" value="UniProtKB-ARBA"/>
</dbReference>
<dbReference type="PANTHER" id="PTHR45614">
    <property type="entry name" value="MYB PROTEIN-RELATED"/>
    <property type="match status" value="1"/>
</dbReference>
<dbReference type="InterPro" id="IPR017930">
    <property type="entry name" value="Myb_dom"/>
</dbReference>
<dbReference type="SUPFAM" id="SSF46689">
    <property type="entry name" value="Homeodomain-like"/>
    <property type="match status" value="1"/>
</dbReference>
<dbReference type="InterPro" id="IPR050560">
    <property type="entry name" value="MYB_TF"/>
</dbReference>
<feature type="domain" description="HTH myb-type" evidence="8">
    <location>
        <begin position="14"/>
        <end position="65"/>
    </location>
</feature>
<dbReference type="GO" id="GO:1901002">
    <property type="term" value="P:positive regulation of response to salt stress"/>
    <property type="evidence" value="ECO:0007669"/>
    <property type="project" value="UniProtKB-ARBA"/>
</dbReference>
<dbReference type="GO" id="GO:0009629">
    <property type="term" value="P:response to gravity"/>
    <property type="evidence" value="ECO:0007669"/>
    <property type="project" value="UniProtKB-ARBA"/>
</dbReference>
<dbReference type="GO" id="GO:1902584">
    <property type="term" value="P:positive regulation of response to water deprivation"/>
    <property type="evidence" value="ECO:0007669"/>
    <property type="project" value="UniProtKB-ARBA"/>
</dbReference>
<dbReference type="GO" id="GO:0000978">
    <property type="term" value="F:RNA polymerase II cis-regulatory region sequence-specific DNA binding"/>
    <property type="evidence" value="ECO:0007669"/>
    <property type="project" value="TreeGrafter"/>
</dbReference>
<protein>
    <submittedName>
        <fullName evidence="9">Uncharacterized protein</fullName>
    </submittedName>
</protein>
<sequence>MKFHDTSKSIALKQKERHIVTWTQQEDDILREQIGIHGTENWAIIAAQFKDKTTRQCRRRWYTYLNSDFKKGGWSHEEDMILCEAQKMYGNRWTEIAKVVSGRTDNAVKNRFSTLCKKRAKNEALSKENSKLSYINQNSKRTIIENAFVTNGTSDAAPPLKKMRTHILEMTENCDLKGRLHIKSGTVENHSLRPPFTVLVENSPNLNDLPAQLNCQSTSMISTSDNGNAHISNLDFDSYIFSTTYSKRKTNTTNPFKLQGNNKTQGTFIRRDDPRITSLMQQADLLSSLAIKVNTEKNNQSLENAWKELQNFLKRNSENELLTSESDFPLEDLLNYIEESSHMESLPCWRQPNPYESPGSSGCSTGSNLQSHTANDTIEKPHAENCALEQDASVAHQSVLFEENGGGGCEAAYVGSSVSCVGPQSFHTVENGGGWLDGFHTGESVAQVEDMPFCEEYKENDIISALSNTEFPSPVQSTPKGLSNRSQTWMSGARKKLLGENTSGIPNPEPKPQPFPTTSLQKGPAAQPLSINSYYYSQNLFSKSSSSSLLAT</sequence>
<proteinExistence type="predicted"/>
<dbReference type="GO" id="GO:0000981">
    <property type="term" value="F:DNA-binding transcription factor activity, RNA polymerase II-specific"/>
    <property type="evidence" value="ECO:0007669"/>
    <property type="project" value="TreeGrafter"/>
</dbReference>
<comment type="caution">
    <text evidence="9">The sequence shown here is derived from an EMBL/GenBank/DDBJ whole genome shotgun (WGS) entry which is preliminary data.</text>
</comment>
<dbReference type="Pfam" id="PF00249">
    <property type="entry name" value="Myb_DNA-binding"/>
    <property type="match status" value="2"/>
</dbReference>
<dbReference type="GO" id="GO:0048364">
    <property type="term" value="P:root development"/>
    <property type="evidence" value="ECO:0007669"/>
    <property type="project" value="UniProtKB-ARBA"/>
</dbReference>
<dbReference type="InterPro" id="IPR001005">
    <property type="entry name" value="SANT/Myb"/>
</dbReference>
<dbReference type="SMART" id="SM00717">
    <property type="entry name" value="SANT"/>
    <property type="match status" value="2"/>
</dbReference>